<dbReference type="Proteomes" id="UP001197093">
    <property type="component" value="Unassembled WGS sequence"/>
</dbReference>
<keyword evidence="1" id="KW-0472">Membrane</keyword>
<feature type="transmembrane region" description="Helical" evidence="1">
    <location>
        <begin position="80"/>
        <end position="100"/>
    </location>
</feature>
<feature type="transmembrane region" description="Helical" evidence="1">
    <location>
        <begin position="12"/>
        <end position="32"/>
    </location>
</feature>
<feature type="transmembrane region" description="Helical" evidence="1">
    <location>
        <begin position="152"/>
        <end position="171"/>
    </location>
</feature>
<accession>A0AAD4I4R0</accession>
<feature type="transmembrane region" description="Helical" evidence="1">
    <location>
        <begin position="39"/>
        <end position="60"/>
    </location>
</feature>
<feature type="transmembrane region" description="Helical" evidence="1">
    <location>
        <begin position="107"/>
        <end position="132"/>
    </location>
</feature>
<dbReference type="EMBL" id="JAHCVI010000001">
    <property type="protein sequence ID" value="KAG7293475.1"/>
    <property type="molecule type" value="Genomic_DNA"/>
</dbReference>
<comment type="caution">
    <text evidence="2">The sequence shown here is derived from an EMBL/GenBank/DDBJ whole genome shotgun (WGS) entry which is preliminary data.</text>
</comment>
<evidence type="ECO:0000256" key="1">
    <source>
        <dbReference type="SAM" id="Phobius"/>
    </source>
</evidence>
<name>A0AAD4I4R0_9PEZI</name>
<dbReference type="AlphaFoldDB" id="A0AAD4I4R0"/>
<proteinExistence type="predicted"/>
<keyword evidence="3" id="KW-1185">Reference proteome</keyword>
<organism evidence="2 3">
    <name type="scientific">Staphylotrichum longicolle</name>
    <dbReference type="NCBI Taxonomy" id="669026"/>
    <lineage>
        <taxon>Eukaryota</taxon>
        <taxon>Fungi</taxon>
        <taxon>Dikarya</taxon>
        <taxon>Ascomycota</taxon>
        <taxon>Pezizomycotina</taxon>
        <taxon>Sordariomycetes</taxon>
        <taxon>Sordariomycetidae</taxon>
        <taxon>Sordariales</taxon>
        <taxon>Chaetomiaceae</taxon>
        <taxon>Staphylotrichum</taxon>
    </lineage>
</organism>
<evidence type="ECO:0000313" key="2">
    <source>
        <dbReference type="EMBL" id="KAG7293475.1"/>
    </source>
</evidence>
<keyword evidence="1" id="KW-0812">Transmembrane</keyword>
<sequence>MASDPVFFELSWSILSTIGAANVFFGLLVISVTNFSPIAAVPLVTSTACAVANGLCYYAFYLTYPPAVNRAVASAFADMLWLVQEAGLSFYGYVILIRILCNTRKRYVFMALFWVLMVAIAVVRIAIAATRVRYITGGDSNSRLQHTVNHLHVAYFVLIAVVECVGAYYLLTTFAKAKKNSLKRAIKTGLFQYLMRSTEVRLALLAIVGTMRAVTYSFQASAQSATSVSGQIDRFCYTMECLFPMIL</sequence>
<evidence type="ECO:0000313" key="3">
    <source>
        <dbReference type="Proteomes" id="UP001197093"/>
    </source>
</evidence>
<reference evidence="2" key="1">
    <citation type="submission" date="2023-02" db="EMBL/GenBank/DDBJ databases">
        <authorList>
            <person name="Palmer J.M."/>
        </authorList>
    </citation>
    <scope>NUCLEOTIDE SEQUENCE</scope>
    <source>
        <strain evidence="2">FW57</strain>
    </source>
</reference>
<protein>
    <submittedName>
        <fullName evidence="2">Uncharacterized protein</fullName>
    </submittedName>
</protein>
<gene>
    <name evidence="2" type="ORF">NEMBOFW57_003526</name>
</gene>
<keyword evidence="1" id="KW-1133">Transmembrane helix</keyword>